<organism evidence="1 2">
    <name type="scientific">Byssothecium circinans</name>
    <dbReference type="NCBI Taxonomy" id="147558"/>
    <lineage>
        <taxon>Eukaryota</taxon>
        <taxon>Fungi</taxon>
        <taxon>Dikarya</taxon>
        <taxon>Ascomycota</taxon>
        <taxon>Pezizomycotina</taxon>
        <taxon>Dothideomycetes</taxon>
        <taxon>Pleosporomycetidae</taxon>
        <taxon>Pleosporales</taxon>
        <taxon>Massarineae</taxon>
        <taxon>Massarinaceae</taxon>
        <taxon>Byssothecium</taxon>
    </lineage>
</organism>
<reference evidence="1" key="1">
    <citation type="journal article" date="2020" name="Stud. Mycol.">
        <title>101 Dothideomycetes genomes: a test case for predicting lifestyles and emergence of pathogens.</title>
        <authorList>
            <person name="Haridas S."/>
            <person name="Albert R."/>
            <person name="Binder M."/>
            <person name="Bloem J."/>
            <person name="Labutti K."/>
            <person name="Salamov A."/>
            <person name="Andreopoulos B."/>
            <person name="Baker S."/>
            <person name="Barry K."/>
            <person name="Bills G."/>
            <person name="Bluhm B."/>
            <person name="Cannon C."/>
            <person name="Castanera R."/>
            <person name="Culley D."/>
            <person name="Daum C."/>
            <person name="Ezra D."/>
            <person name="Gonzalez J."/>
            <person name="Henrissat B."/>
            <person name="Kuo A."/>
            <person name="Liang C."/>
            <person name="Lipzen A."/>
            <person name="Lutzoni F."/>
            <person name="Magnuson J."/>
            <person name="Mondo S."/>
            <person name="Nolan M."/>
            <person name="Ohm R."/>
            <person name="Pangilinan J."/>
            <person name="Park H.-J."/>
            <person name="Ramirez L."/>
            <person name="Alfaro M."/>
            <person name="Sun H."/>
            <person name="Tritt A."/>
            <person name="Yoshinaga Y."/>
            <person name="Zwiers L.-H."/>
            <person name="Turgeon B."/>
            <person name="Goodwin S."/>
            <person name="Spatafora J."/>
            <person name="Crous P."/>
            <person name="Grigoriev I."/>
        </authorList>
    </citation>
    <scope>NUCLEOTIDE SEQUENCE</scope>
    <source>
        <strain evidence="1">CBS 675.92</strain>
    </source>
</reference>
<sequence>MYRDILTEELTFSQTMPDTSPFPSLILDNITFEEEEAIMAAYNAASGLPPTSEPSPSPTLPPSPLAFLGPRSAITEAVDHVPATILKSEKTFRLREDDAFKLFSIAFQNVDGPDLALISSTGKATPLVEEFTNWTEMWKSSSCAPFREVNPRTMYHQLRFLLEINFAQYIVKQPTLRRIYVKDKEMADVLCVTLRGPYEVRVGRTRVVGREKSEVVTKLVWPEDCEREAHWAVELCEALGAKKGPQRLGDVWRVWKYWMEVLEVFVRLCCFVDGSVL</sequence>
<proteinExistence type="predicted"/>
<dbReference type="AlphaFoldDB" id="A0A6A5TJD2"/>
<evidence type="ECO:0000313" key="2">
    <source>
        <dbReference type="Proteomes" id="UP000800035"/>
    </source>
</evidence>
<evidence type="ECO:0000313" key="1">
    <source>
        <dbReference type="EMBL" id="KAF1952963.1"/>
    </source>
</evidence>
<name>A0A6A5TJD2_9PLEO</name>
<gene>
    <name evidence="1" type="ORF">CC80DRAFT_507704</name>
</gene>
<dbReference type="Proteomes" id="UP000800035">
    <property type="component" value="Unassembled WGS sequence"/>
</dbReference>
<accession>A0A6A5TJD2</accession>
<dbReference type="EMBL" id="ML977007">
    <property type="protein sequence ID" value="KAF1952963.1"/>
    <property type="molecule type" value="Genomic_DNA"/>
</dbReference>
<keyword evidence="2" id="KW-1185">Reference proteome</keyword>
<protein>
    <submittedName>
        <fullName evidence="1">Uncharacterized protein</fullName>
    </submittedName>
</protein>